<gene>
    <name evidence="3" type="ORF">CHS0354_023528</name>
</gene>
<reference evidence="3" key="1">
    <citation type="journal article" date="2021" name="Genome Biol. Evol.">
        <title>A High-Quality Reference Genome for a Parasitic Bivalve with Doubly Uniparental Inheritance (Bivalvia: Unionida).</title>
        <authorList>
            <person name="Smith C.H."/>
        </authorList>
    </citation>
    <scope>NUCLEOTIDE SEQUENCE</scope>
    <source>
        <strain evidence="3">CHS0354</strain>
    </source>
</reference>
<dbReference type="AlphaFoldDB" id="A0AAE0VJ65"/>
<sequence length="90" mass="10063">KLQLLQHSSNSGNLGLDKKSFEDGELKDSSRFTGQAEERQLARKMFSVRIVTTDYYQADPIPSLDVVYSEFRGAEVKKVPLVRVFGATPA</sequence>
<dbReference type="GO" id="GO:0000724">
    <property type="term" value="P:double-strand break repair via homologous recombination"/>
    <property type="evidence" value="ECO:0007669"/>
    <property type="project" value="TreeGrafter"/>
</dbReference>
<keyword evidence="4" id="KW-1185">Reference proteome</keyword>
<feature type="compositionally biased region" description="Basic and acidic residues" evidence="1">
    <location>
        <begin position="16"/>
        <end position="33"/>
    </location>
</feature>
<evidence type="ECO:0000313" key="3">
    <source>
        <dbReference type="EMBL" id="KAK3580288.1"/>
    </source>
</evidence>
<reference evidence="3" key="3">
    <citation type="submission" date="2023-05" db="EMBL/GenBank/DDBJ databases">
        <authorList>
            <person name="Smith C.H."/>
        </authorList>
    </citation>
    <scope>NUCLEOTIDE SEQUENCE</scope>
    <source>
        <strain evidence="3">CHS0354</strain>
        <tissue evidence="3">Mantle</tissue>
    </source>
</reference>
<dbReference type="PANTHER" id="PTHR45812:SF1">
    <property type="entry name" value="DNA POLYMERASE ZETA CATALYTIC SUBUNIT"/>
    <property type="match status" value="1"/>
</dbReference>
<dbReference type="GO" id="GO:0003887">
    <property type="term" value="F:DNA-directed DNA polymerase activity"/>
    <property type="evidence" value="ECO:0007669"/>
    <property type="project" value="TreeGrafter"/>
</dbReference>
<protein>
    <recommendedName>
        <fullName evidence="2">DNA polymerase zeta catalytic subunit N-terminal domain-containing protein</fullName>
    </recommendedName>
</protein>
<feature type="non-terminal residue" evidence="3">
    <location>
        <position position="90"/>
    </location>
</feature>
<accession>A0AAE0VJ65</accession>
<dbReference type="Pfam" id="PF24065">
    <property type="entry name" value="REV3_N"/>
    <property type="match status" value="1"/>
</dbReference>
<feature type="region of interest" description="Disordered" evidence="1">
    <location>
        <begin position="1"/>
        <end position="33"/>
    </location>
</feature>
<dbReference type="PANTHER" id="PTHR45812">
    <property type="entry name" value="DNA POLYMERASE ZETA CATALYTIC SUBUNIT"/>
    <property type="match status" value="1"/>
</dbReference>
<dbReference type="InterPro" id="IPR030559">
    <property type="entry name" value="PolZ_Rev3"/>
</dbReference>
<dbReference type="GO" id="GO:0042276">
    <property type="term" value="P:error-prone translesion synthesis"/>
    <property type="evidence" value="ECO:0007669"/>
    <property type="project" value="TreeGrafter"/>
</dbReference>
<dbReference type="Proteomes" id="UP001195483">
    <property type="component" value="Unassembled WGS sequence"/>
</dbReference>
<feature type="non-terminal residue" evidence="3">
    <location>
        <position position="1"/>
    </location>
</feature>
<dbReference type="EMBL" id="JAEAOA010001417">
    <property type="protein sequence ID" value="KAK3580288.1"/>
    <property type="molecule type" value="Genomic_DNA"/>
</dbReference>
<organism evidence="3 4">
    <name type="scientific">Potamilus streckersoni</name>
    <dbReference type="NCBI Taxonomy" id="2493646"/>
    <lineage>
        <taxon>Eukaryota</taxon>
        <taxon>Metazoa</taxon>
        <taxon>Spiralia</taxon>
        <taxon>Lophotrochozoa</taxon>
        <taxon>Mollusca</taxon>
        <taxon>Bivalvia</taxon>
        <taxon>Autobranchia</taxon>
        <taxon>Heteroconchia</taxon>
        <taxon>Palaeoheterodonta</taxon>
        <taxon>Unionida</taxon>
        <taxon>Unionoidea</taxon>
        <taxon>Unionidae</taxon>
        <taxon>Ambleminae</taxon>
        <taxon>Lampsilini</taxon>
        <taxon>Potamilus</taxon>
    </lineage>
</organism>
<dbReference type="InterPro" id="IPR056447">
    <property type="entry name" value="REV3_N"/>
</dbReference>
<dbReference type="GO" id="GO:0005634">
    <property type="term" value="C:nucleus"/>
    <property type="evidence" value="ECO:0007669"/>
    <property type="project" value="TreeGrafter"/>
</dbReference>
<comment type="caution">
    <text evidence="3">The sequence shown here is derived from an EMBL/GenBank/DDBJ whole genome shotgun (WGS) entry which is preliminary data.</text>
</comment>
<feature type="domain" description="DNA polymerase zeta catalytic subunit N-terminal" evidence="2">
    <location>
        <begin position="45"/>
        <end position="89"/>
    </location>
</feature>
<name>A0AAE0VJ65_9BIVA</name>
<reference evidence="3" key="2">
    <citation type="journal article" date="2021" name="Genome Biol. Evol.">
        <title>Developing a high-quality reference genome for a parasitic bivalve with doubly uniparental inheritance (Bivalvia: Unionida).</title>
        <authorList>
            <person name="Smith C.H."/>
        </authorList>
    </citation>
    <scope>NUCLEOTIDE SEQUENCE</scope>
    <source>
        <strain evidence="3">CHS0354</strain>
        <tissue evidence="3">Mantle</tissue>
    </source>
</reference>
<proteinExistence type="predicted"/>
<dbReference type="GO" id="GO:0016035">
    <property type="term" value="C:zeta DNA polymerase complex"/>
    <property type="evidence" value="ECO:0007669"/>
    <property type="project" value="InterPro"/>
</dbReference>
<evidence type="ECO:0000259" key="2">
    <source>
        <dbReference type="Pfam" id="PF24065"/>
    </source>
</evidence>
<feature type="compositionally biased region" description="Polar residues" evidence="1">
    <location>
        <begin position="1"/>
        <end position="13"/>
    </location>
</feature>
<evidence type="ECO:0000313" key="4">
    <source>
        <dbReference type="Proteomes" id="UP001195483"/>
    </source>
</evidence>
<evidence type="ECO:0000256" key="1">
    <source>
        <dbReference type="SAM" id="MobiDB-lite"/>
    </source>
</evidence>